<evidence type="ECO:0000256" key="1">
    <source>
        <dbReference type="ARBA" id="ARBA00004128"/>
    </source>
</evidence>
<dbReference type="GO" id="GO:0005774">
    <property type="term" value="C:vacuolar membrane"/>
    <property type="evidence" value="ECO:0007669"/>
    <property type="project" value="UniProtKB-SubCell"/>
</dbReference>
<reference evidence="12" key="1">
    <citation type="submission" date="2025-08" db="UniProtKB">
        <authorList>
            <consortium name="RefSeq"/>
        </authorList>
    </citation>
    <scope>IDENTIFICATION</scope>
    <source>
        <tissue evidence="12">Young leaves</tissue>
    </source>
</reference>
<dbReference type="KEGG" id="cmos:111460342"/>
<dbReference type="GO" id="GO:0005384">
    <property type="term" value="F:manganese ion transmembrane transporter activity"/>
    <property type="evidence" value="ECO:0007669"/>
    <property type="project" value="InterPro"/>
</dbReference>
<proteinExistence type="inferred from homology"/>
<keyword evidence="6 9" id="KW-1133">Transmembrane helix</keyword>
<dbReference type="GO" id="GO:0005381">
    <property type="term" value="F:iron ion transmembrane transporter activity"/>
    <property type="evidence" value="ECO:0007669"/>
    <property type="project" value="UniProtKB-UniRule"/>
</dbReference>
<keyword evidence="9" id="KW-0406">Ion transport</keyword>
<name>A0A6J1H491_CUCMO</name>
<keyword evidence="11" id="KW-1185">Reference proteome</keyword>
<organism evidence="11 12">
    <name type="scientific">Cucurbita moschata</name>
    <name type="common">Winter crookneck squash</name>
    <name type="synonym">Cucurbita pepo var. moschata</name>
    <dbReference type="NCBI Taxonomy" id="3662"/>
    <lineage>
        <taxon>Eukaryota</taxon>
        <taxon>Viridiplantae</taxon>
        <taxon>Streptophyta</taxon>
        <taxon>Embryophyta</taxon>
        <taxon>Tracheophyta</taxon>
        <taxon>Spermatophyta</taxon>
        <taxon>Magnoliopsida</taxon>
        <taxon>eudicotyledons</taxon>
        <taxon>Gunneridae</taxon>
        <taxon>Pentapetalae</taxon>
        <taxon>rosids</taxon>
        <taxon>fabids</taxon>
        <taxon>Cucurbitales</taxon>
        <taxon>Cucurbitaceae</taxon>
        <taxon>Cucurbiteae</taxon>
        <taxon>Cucurbita</taxon>
    </lineage>
</organism>
<sequence>MEASSGVGAASEQLIGAEDDRKGKKRPNEPWNGKLAKSIVYGGLDAIVTCFSLIASISATRHSAVDVLVLGFANLIADGISMGFGDYVATTTERAVTVKERAATEWDIDNRPEHQQLLLLQHYQSLGMDFHDASTVVNIMAKYKHIMVEEKKGAAAPPKDSKDRPWKNGLATFGSFLAFGCIPLLSFILLIPFTDNETLKFGGACILALLALVLLGVARAKIAAGNYGFSVALTVLNGAVAAAAAYSLGWALRNVAGVEEETET</sequence>
<keyword evidence="4 9" id="KW-0926">Vacuole</keyword>
<feature type="compositionally biased region" description="Basic and acidic residues" evidence="10">
    <location>
        <begin position="18"/>
        <end position="28"/>
    </location>
</feature>
<dbReference type="InterPro" id="IPR008217">
    <property type="entry name" value="Ccc1_fam"/>
</dbReference>
<comment type="function">
    <text evidence="9">Vacuolar Fe(2+) uptake transporter.</text>
</comment>
<dbReference type="Pfam" id="PF01988">
    <property type="entry name" value="VIT1"/>
    <property type="match status" value="1"/>
</dbReference>
<comment type="caution">
    <text evidence="9">Lacks conserved residue(s) required for the propagation of feature annotation.</text>
</comment>
<keyword evidence="7 9" id="KW-0472">Membrane</keyword>
<dbReference type="GO" id="GO:0140315">
    <property type="term" value="F:iron ion sequestering activity"/>
    <property type="evidence" value="ECO:0007669"/>
    <property type="project" value="UniProtKB-UniRule"/>
</dbReference>
<evidence type="ECO:0000256" key="2">
    <source>
        <dbReference type="ARBA" id="ARBA00007049"/>
    </source>
</evidence>
<protein>
    <recommendedName>
        <fullName evidence="9">Vacuolar iron transporter</fullName>
    </recommendedName>
</protein>
<dbReference type="RefSeq" id="XP_022959342.1">
    <property type="nucleotide sequence ID" value="XM_023103574.1"/>
</dbReference>
<dbReference type="Proteomes" id="UP000504609">
    <property type="component" value="Unplaced"/>
</dbReference>
<feature type="region of interest" description="Disordered" evidence="10">
    <location>
        <begin position="1"/>
        <end position="29"/>
    </location>
</feature>
<keyword evidence="5 9" id="KW-0812">Transmembrane</keyword>
<keyword evidence="3" id="KW-0410">Iron transport</keyword>
<comment type="subcellular location">
    <subcellularLocation>
        <location evidence="1 9">Vacuole membrane</location>
        <topology evidence="1 9">Multi-pass membrane protein</topology>
    </subcellularLocation>
</comment>
<feature type="transmembrane region" description="Helical" evidence="9">
    <location>
        <begin position="229"/>
        <end position="252"/>
    </location>
</feature>
<comment type="similarity">
    <text evidence="2 9">Belongs to the CCC1 family.</text>
</comment>
<evidence type="ECO:0000256" key="10">
    <source>
        <dbReference type="SAM" id="MobiDB-lite"/>
    </source>
</evidence>
<evidence type="ECO:0000256" key="6">
    <source>
        <dbReference type="ARBA" id="ARBA00022989"/>
    </source>
</evidence>
<gene>
    <name evidence="12" type="primary">LOC111460342</name>
</gene>
<feature type="transmembrane region" description="Helical" evidence="9">
    <location>
        <begin position="199"/>
        <end position="217"/>
    </location>
</feature>
<comment type="catalytic activity">
    <reaction evidence="8">
        <text>Fe(2+)(in) = Fe(2+)(out)</text>
        <dbReference type="Rhea" id="RHEA:28486"/>
        <dbReference type="ChEBI" id="CHEBI:29033"/>
    </reaction>
    <physiologicalReaction direction="left-to-right" evidence="8">
        <dbReference type="Rhea" id="RHEA:28487"/>
    </physiologicalReaction>
</comment>
<evidence type="ECO:0000256" key="9">
    <source>
        <dbReference type="RuleBase" id="RU369115"/>
    </source>
</evidence>
<evidence type="ECO:0000313" key="11">
    <source>
        <dbReference type="Proteomes" id="UP000504609"/>
    </source>
</evidence>
<evidence type="ECO:0000256" key="5">
    <source>
        <dbReference type="ARBA" id="ARBA00022692"/>
    </source>
</evidence>
<dbReference type="PANTHER" id="PTHR31851">
    <property type="entry name" value="FE(2+)/MN(2+) TRANSPORTER PCL1"/>
    <property type="match status" value="1"/>
</dbReference>
<evidence type="ECO:0000256" key="7">
    <source>
        <dbReference type="ARBA" id="ARBA00023136"/>
    </source>
</evidence>
<evidence type="ECO:0000256" key="3">
    <source>
        <dbReference type="ARBA" id="ARBA00022496"/>
    </source>
</evidence>
<evidence type="ECO:0000256" key="8">
    <source>
        <dbReference type="ARBA" id="ARBA00044464"/>
    </source>
</evidence>
<dbReference type="GeneID" id="111460342"/>
<keyword evidence="9" id="KW-0813">Transport</keyword>
<evidence type="ECO:0000256" key="4">
    <source>
        <dbReference type="ARBA" id="ARBA00022554"/>
    </source>
</evidence>
<feature type="transmembrane region" description="Helical" evidence="9">
    <location>
        <begin position="169"/>
        <end position="193"/>
    </location>
</feature>
<keyword evidence="3" id="KW-0408">Iron</keyword>
<dbReference type="AlphaFoldDB" id="A0A6J1H491"/>
<dbReference type="GO" id="GO:0030026">
    <property type="term" value="P:intracellular manganese ion homeostasis"/>
    <property type="evidence" value="ECO:0007669"/>
    <property type="project" value="InterPro"/>
</dbReference>
<evidence type="ECO:0000313" key="12">
    <source>
        <dbReference type="RefSeq" id="XP_022959342.1"/>
    </source>
</evidence>
<accession>A0A6J1H491</accession>